<evidence type="ECO:0000256" key="1">
    <source>
        <dbReference type="SAM" id="Phobius"/>
    </source>
</evidence>
<feature type="transmembrane region" description="Helical" evidence="1">
    <location>
        <begin position="5"/>
        <end position="23"/>
    </location>
</feature>
<keyword evidence="1" id="KW-0812">Transmembrane</keyword>
<name>A0A6C0IKC4_9ZZZZ</name>
<dbReference type="EMBL" id="MN740183">
    <property type="protein sequence ID" value="QHT92337.1"/>
    <property type="molecule type" value="Genomic_DNA"/>
</dbReference>
<accession>A0A6C0IKC4</accession>
<proteinExistence type="predicted"/>
<feature type="transmembrane region" description="Helical" evidence="1">
    <location>
        <begin position="35"/>
        <end position="56"/>
    </location>
</feature>
<dbReference type="AlphaFoldDB" id="A0A6C0IKC4"/>
<sequence length="58" mass="6470">MKLPIVSEIIILVVLFIGLAFLFDVHGKGTTYTFIITHGIALIIALFLSKIIYTVIHK</sequence>
<reference evidence="2" key="1">
    <citation type="journal article" date="2020" name="Nature">
        <title>Giant virus diversity and host interactions through global metagenomics.</title>
        <authorList>
            <person name="Schulz F."/>
            <person name="Roux S."/>
            <person name="Paez-Espino D."/>
            <person name="Jungbluth S."/>
            <person name="Walsh D.A."/>
            <person name="Denef V.J."/>
            <person name="McMahon K.D."/>
            <person name="Konstantinidis K.T."/>
            <person name="Eloe-Fadrosh E.A."/>
            <person name="Kyrpides N.C."/>
            <person name="Woyke T."/>
        </authorList>
    </citation>
    <scope>NUCLEOTIDE SEQUENCE</scope>
    <source>
        <strain evidence="2">GVMAG-M-3300023184-88</strain>
    </source>
</reference>
<evidence type="ECO:0000313" key="2">
    <source>
        <dbReference type="EMBL" id="QHT92337.1"/>
    </source>
</evidence>
<organism evidence="2">
    <name type="scientific">viral metagenome</name>
    <dbReference type="NCBI Taxonomy" id="1070528"/>
    <lineage>
        <taxon>unclassified sequences</taxon>
        <taxon>metagenomes</taxon>
        <taxon>organismal metagenomes</taxon>
    </lineage>
</organism>
<protein>
    <submittedName>
        <fullName evidence="2">Uncharacterized protein</fullName>
    </submittedName>
</protein>
<keyword evidence="1" id="KW-0472">Membrane</keyword>
<keyword evidence="1" id="KW-1133">Transmembrane helix</keyword>